<sequence length="148" mass="16240">MRVGRCLSTDYYTGCQANVIDHMDERCSGRQRCTIRIPDPKLSVVQPCRKDLVAYLEADYDCVPAPVLLGRGIDWPKVIGTVDATSVNRVRAVLGADWLRPSRHPPGNPGPGFPRCRGSPGSRAILACLFGSEFNGFLIILISEAVRQ</sequence>
<name>A0AAD9JYC3_9ANNE</name>
<dbReference type="EMBL" id="JAODUP010000123">
    <property type="protein sequence ID" value="KAK2160985.1"/>
    <property type="molecule type" value="Genomic_DNA"/>
</dbReference>
<dbReference type="PANTHER" id="PTHR46780">
    <property type="entry name" value="PROTEIN EVA-1"/>
    <property type="match status" value="1"/>
</dbReference>
<reference evidence="1" key="1">
    <citation type="journal article" date="2023" name="Mol. Biol. Evol.">
        <title>Third-Generation Sequencing Reveals the Adaptive Role of the Epigenome in Three Deep-Sea Polychaetes.</title>
        <authorList>
            <person name="Perez M."/>
            <person name="Aroh O."/>
            <person name="Sun Y."/>
            <person name="Lan Y."/>
            <person name="Juniper S.K."/>
            <person name="Young C.R."/>
            <person name="Angers B."/>
            <person name="Qian P.Y."/>
        </authorList>
    </citation>
    <scope>NUCLEOTIDE SEQUENCE</scope>
    <source>
        <strain evidence="1">P08H-3</strain>
    </source>
</reference>
<evidence type="ECO:0008006" key="3">
    <source>
        <dbReference type="Google" id="ProtNLM"/>
    </source>
</evidence>
<dbReference type="Proteomes" id="UP001208570">
    <property type="component" value="Unassembled WGS sequence"/>
</dbReference>
<evidence type="ECO:0000313" key="2">
    <source>
        <dbReference type="Proteomes" id="UP001208570"/>
    </source>
</evidence>
<accession>A0AAD9JYC3</accession>
<dbReference type="CDD" id="cd22823">
    <property type="entry name" value="Gal_Rha_Lectin"/>
    <property type="match status" value="1"/>
</dbReference>
<dbReference type="Gene3D" id="2.60.120.740">
    <property type="match status" value="1"/>
</dbReference>
<organism evidence="1 2">
    <name type="scientific">Paralvinella palmiformis</name>
    <dbReference type="NCBI Taxonomy" id="53620"/>
    <lineage>
        <taxon>Eukaryota</taxon>
        <taxon>Metazoa</taxon>
        <taxon>Spiralia</taxon>
        <taxon>Lophotrochozoa</taxon>
        <taxon>Annelida</taxon>
        <taxon>Polychaeta</taxon>
        <taxon>Sedentaria</taxon>
        <taxon>Canalipalpata</taxon>
        <taxon>Terebellida</taxon>
        <taxon>Terebelliformia</taxon>
        <taxon>Alvinellidae</taxon>
        <taxon>Paralvinella</taxon>
    </lineage>
</organism>
<dbReference type="InterPro" id="IPR043159">
    <property type="entry name" value="Lectin_gal-bd_sf"/>
</dbReference>
<protein>
    <recommendedName>
        <fullName evidence="3">SUEL-type lectin domain-containing protein</fullName>
    </recommendedName>
</protein>
<gene>
    <name evidence="1" type="ORF">LSH36_123g04032</name>
</gene>
<proteinExistence type="predicted"/>
<dbReference type="AlphaFoldDB" id="A0AAD9JYC3"/>
<evidence type="ECO:0000313" key="1">
    <source>
        <dbReference type="EMBL" id="KAK2160985.1"/>
    </source>
</evidence>
<comment type="caution">
    <text evidence="1">The sequence shown here is derived from an EMBL/GenBank/DDBJ whole genome shotgun (WGS) entry which is preliminary data.</text>
</comment>
<keyword evidence="2" id="KW-1185">Reference proteome</keyword>